<dbReference type="PaxDb" id="610130-Closa_0141"/>
<feature type="compositionally biased region" description="Polar residues" evidence="1">
    <location>
        <begin position="88"/>
        <end position="103"/>
    </location>
</feature>
<evidence type="ECO:0000313" key="4">
    <source>
        <dbReference type="Proteomes" id="UP000001662"/>
    </source>
</evidence>
<dbReference type="eggNOG" id="ENOG5032T5B">
    <property type="taxonomic scope" value="Bacteria"/>
</dbReference>
<evidence type="ECO:0000256" key="1">
    <source>
        <dbReference type="SAM" id="MobiDB-lite"/>
    </source>
</evidence>
<feature type="compositionally biased region" description="Polar residues" evidence="1">
    <location>
        <begin position="34"/>
        <end position="46"/>
    </location>
</feature>
<gene>
    <name evidence="3" type="ordered locus">Closa_0141</name>
</gene>
<dbReference type="Proteomes" id="UP000001662">
    <property type="component" value="Chromosome"/>
</dbReference>
<keyword evidence="2" id="KW-0732">Signal</keyword>
<protein>
    <recommendedName>
        <fullName evidence="5">Lipoprotein</fullName>
    </recommendedName>
</protein>
<reference evidence="3" key="1">
    <citation type="submission" date="2010-07" db="EMBL/GenBank/DDBJ databases">
        <title>Complete sequence of Clostridium saccharolyticum WM1.</title>
        <authorList>
            <consortium name="US DOE Joint Genome Institute"/>
            <person name="Lucas S."/>
            <person name="Copeland A."/>
            <person name="Lapidus A."/>
            <person name="Cheng J.-F."/>
            <person name="Bruce D."/>
            <person name="Goodwin L."/>
            <person name="Pitluck S."/>
            <person name="Chertkov O."/>
            <person name="Detter J.C."/>
            <person name="Han C."/>
            <person name="Tapia R."/>
            <person name="Land M."/>
            <person name="Hauser L."/>
            <person name="Chang Y.-J."/>
            <person name="Jeffries C."/>
            <person name="Kyrpides N."/>
            <person name="Ivanova N."/>
            <person name="Mikhailova N."/>
            <person name="Mouttaki H."/>
            <person name="Lin L."/>
            <person name="Zhou J."/>
            <person name="Hemme C.L."/>
            <person name="Woyke T."/>
        </authorList>
    </citation>
    <scope>NUCLEOTIDE SEQUENCE [LARGE SCALE GENOMIC DNA]</scope>
    <source>
        <strain evidence="3">WM1</strain>
    </source>
</reference>
<dbReference type="PROSITE" id="PS51257">
    <property type="entry name" value="PROKAR_LIPOPROTEIN"/>
    <property type="match status" value="1"/>
</dbReference>
<dbReference type="STRING" id="610130.Closa_0141"/>
<dbReference type="OrthoDB" id="359707at2"/>
<sequence>MKHIRKIMLLLMACIILTGCKKVTGASSGLSFPQGNAAESGQSEGNSPPKYDMADSGPNDPENPEVAGSNPYPPDFAGPAPKQPPENDGNSPQEGPADSSGNSAVDIDLSKLSSTMVFSEVYYMMTSPEQYMGKSVKAEGTFQVYQDPGTKKNYYAVVIADATACCQQGLEFIWNGEHTYPDDYPEQESEIEITGVFQSYQEEGSTYYYLLVDEVKPV</sequence>
<feature type="signal peptide" evidence="2">
    <location>
        <begin position="1"/>
        <end position="21"/>
    </location>
</feature>
<accession>D9R0Y5</accession>
<proteinExistence type="predicted"/>
<dbReference type="HOGENOM" id="CLU_110162_0_0_9"/>
<evidence type="ECO:0008006" key="5">
    <source>
        <dbReference type="Google" id="ProtNLM"/>
    </source>
</evidence>
<dbReference type="KEGG" id="csh:Closa_0141"/>
<keyword evidence="4" id="KW-1185">Reference proteome</keyword>
<feature type="compositionally biased region" description="Pro residues" evidence="1">
    <location>
        <begin position="71"/>
        <end position="84"/>
    </location>
</feature>
<organism evidence="3 4">
    <name type="scientific">Lacrimispora saccharolytica (strain ATCC 35040 / DSM 2544 / NRCC 2533 / WM1)</name>
    <name type="common">Clostridium saccharolyticum</name>
    <dbReference type="NCBI Taxonomy" id="610130"/>
    <lineage>
        <taxon>Bacteria</taxon>
        <taxon>Bacillati</taxon>
        <taxon>Bacillota</taxon>
        <taxon>Clostridia</taxon>
        <taxon>Lachnospirales</taxon>
        <taxon>Lachnospiraceae</taxon>
        <taxon>Lacrimispora</taxon>
    </lineage>
</organism>
<evidence type="ECO:0000313" key="3">
    <source>
        <dbReference type="EMBL" id="ADL02784.1"/>
    </source>
</evidence>
<evidence type="ECO:0000256" key="2">
    <source>
        <dbReference type="SAM" id="SignalP"/>
    </source>
</evidence>
<feature type="region of interest" description="Disordered" evidence="1">
    <location>
        <begin position="34"/>
        <end position="105"/>
    </location>
</feature>
<feature type="chain" id="PRO_5039536385" description="Lipoprotein" evidence="2">
    <location>
        <begin position="22"/>
        <end position="218"/>
    </location>
</feature>
<name>D9R0Y5_LACSW</name>
<dbReference type="EMBL" id="CP002109">
    <property type="protein sequence ID" value="ADL02784.1"/>
    <property type="molecule type" value="Genomic_DNA"/>
</dbReference>
<dbReference type="RefSeq" id="WP_013270884.1">
    <property type="nucleotide sequence ID" value="NC_014376.1"/>
</dbReference>
<dbReference type="AlphaFoldDB" id="D9R0Y5"/>